<dbReference type="AlphaFoldDB" id="A0A975HFA8"/>
<dbReference type="EMBL" id="CP059319">
    <property type="protein sequence ID" value="QTH23173.1"/>
    <property type="molecule type" value="Genomic_DNA"/>
</dbReference>
<reference evidence="2" key="1">
    <citation type="submission" date="2020-07" db="EMBL/GenBank/DDBJ databases">
        <authorList>
            <person name="Camacho E."/>
        </authorList>
    </citation>
    <scope>NUCLEOTIDE SEQUENCE</scope>
    <source>
        <strain evidence="2">MPO218</strain>
    </source>
</reference>
<feature type="signal peptide" evidence="1">
    <location>
        <begin position="1"/>
        <end position="21"/>
    </location>
</feature>
<reference evidence="2" key="2">
    <citation type="submission" date="2021-04" db="EMBL/GenBank/DDBJ databases">
        <title>Isolation and genomic analysis of the ibuprofen-degrading bacterium Sphingomonas strain MPO218.</title>
        <authorList>
            <person name="Aulestia M."/>
            <person name="Flores A."/>
            <person name="Mangas E.L."/>
            <person name="Perez-Pulido A.J."/>
            <person name="Santero E."/>
            <person name="Camacho E.M."/>
        </authorList>
    </citation>
    <scope>NUCLEOTIDE SEQUENCE</scope>
    <source>
        <strain evidence="2">MPO218</strain>
    </source>
</reference>
<proteinExistence type="predicted"/>
<keyword evidence="1" id="KW-0732">Signal</keyword>
<dbReference type="RefSeq" id="WP_011951652.1">
    <property type="nucleotide sequence ID" value="NZ_CP059319.1"/>
</dbReference>
<sequence length="176" mass="18972">MSRFISVGVIAAMLAATPAFAKDMHCNVNQDYAKAIDGKEVTNDGTKYKMTVKDTFKGVPDSVSSSDYNAFVNIKFGAEKTTSTSLNVQVRPRKSSECLNGVYNHNGTKIWSGAYCDTSNHQKAKSLTLKVMPNTNNALYQAAGAASTTSKVSQFLGIYAKQGSEYVLTGVCVENK</sequence>
<evidence type="ECO:0000256" key="1">
    <source>
        <dbReference type="SAM" id="SignalP"/>
    </source>
</evidence>
<accession>A0A975HFA8</accession>
<dbReference type="Proteomes" id="UP000664914">
    <property type="component" value="Chromosome"/>
</dbReference>
<evidence type="ECO:0000313" key="3">
    <source>
        <dbReference type="Proteomes" id="UP000664914"/>
    </source>
</evidence>
<gene>
    <name evidence="2" type="ORF">HRJ34_06595</name>
</gene>
<feature type="chain" id="PRO_5037539106" evidence="1">
    <location>
        <begin position="22"/>
        <end position="176"/>
    </location>
</feature>
<organism evidence="2 3">
    <name type="scientific">Rhizorhabdus wittichii</name>
    <dbReference type="NCBI Taxonomy" id="160791"/>
    <lineage>
        <taxon>Bacteria</taxon>
        <taxon>Pseudomonadati</taxon>
        <taxon>Pseudomonadota</taxon>
        <taxon>Alphaproteobacteria</taxon>
        <taxon>Sphingomonadales</taxon>
        <taxon>Sphingomonadaceae</taxon>
        <taxon>Rhizorhabdus</taxon>
    </lineage>
</organism>
<name>A0A975HFA8_9SPHN</name>
<evidence type="ECO:0000313" key="2">
    <source>
        <dbReference type="EMBL" id="QTH23173.1"/>
    </source>
</evidence>
<protein>
    <submittedName>
        <fullName evidence="2">Uncharacterized protein</fullName>
    </submittedName>
</protein>